<feature type="signal peptide" evidence="1">
    <location>
        <begin position="1"/>
        <end position="21"/>
    </location>
</feature>
<evidence type="ECO:0000313" key="3">
    <source>
        <dbReference type="Proteomes" id="UP000006833"/>
    </source>
</evidence>
<keyword evidence="1" id="KW-0732">Signal</keyword>
<dbReference type="STRING" id="398580.Dshi_1843"/>
<reference evidence="3" key="1">
    <citation type="journal article" date="2010" name="ISME J.">
        <title>The complete genome sequence of the algal symbiont Dinoroseobacter shibae: a hitchhiker's guide to life in the sea.</title>
        <authorList>
            <person name="Wagner-Dobler I."/>
            <person name="Ballhausen B."/>
            <person name="Berger M."/>
            <person name="Brinkhoff T."/>
            <person name="Buchholz I."/>
            <person name="Bunk B."/>
            <person name="Cypionka H."/>
            <person name="Daniel R."/>
            <person name="Drepper T."/>
            <person name="Gerdts G."/>
            <person name="Hahnke S."/>
            <person name="Han C."/>
            <person name="Jahn D."/>
            <person name="Kalhoefer D."/>
            <person name="Kiss H."/>
            <person name="Klenk H.P."/>
            <person name="Kyrpides N."/>
            <person name="Liebl W."/>
            <person name="Liesegang H."/>
            <person name="Meincke L."/>
            <person name="Pati A."/>
            <person name="Petersen J."/>
            <person name="Piekarski T."/>
            <person name="Pommerenke C."/>
            <person name="Pradella S."/>
            <person name="Pukall R."/>
            <person name="Rabus R."/>
            <person name="Stackebrandt E."/>
            <person name="Thole S."/>
            <person name="Thompson L."/>
            <person name="Tielen P."/>
            <person name="Tomasch J."/>
            <person name="von Jan M."/>
            <person name="Wanphrut N."/>
            <person name="Wichels A."/>
            <person name="Zech H."/>
            <person name="Simon M."/>
        </authorList>
    </citation>
    <scope>NUCLEOTIDE SEQUENCE [LARGE SCALE GENOMIC DNA]</scope>
    <source>
        <strain evidence="3">DSM 16493 / NCIMB 14021 / DFL 12</strain>
    </source>
</reference>
<sequence length="55" mass="5720">MRLPAIFTAAILAFTPGLALAECNWGKKMEQTVASCAEGTTWDAASQTCVTAITG</sequence>
<gene>
    <name evidence="2" type="ordered locus">Dshi_1843</name>
</gene>
<proteinExistence type="predicted"/>
<dbReference type="RefSeq" id="WP_012178515.1">
    <property type="nucleotide sequence ID" value="NC_009952.1"/>
</dbReference>
<feature type="chain" id="PRO_5002726124" description="Chitin-binding type-2 domain-containing protein" evidence="1">
    <location>
        <begin position="22"/>
        <end position="55"/>
    </location>
</feature>
<evidence type="ECO:0008006" key="4">
    <source>
        <dbReference type="Google" id="ProtNLM"/>
    </source>
</evidence>
<organism evidence="2 3">
    <name type="scientific">Dinoroseobacter shibae (strain DSM 16493 / NCIMB 14021 / DFL 12)</name>
    <dbReference type="NCBI Taxonomy" id="398580"/>
    <lineage>
        <taxon>Bacteria</taxon>
        <taxon>Pseudomonadati</taxon>
        <taxon>Pseudomonadota</taxon>
        <taxon>Alphaproteobacteria</taxon>
        <taxon>Rhodobacterales</taxon>
        <taxon>Roseobacteraceae</taxon>
        <taxon>Dinoroseobacter</taxon>
    </lineage>
</organism>
<dbReference type="OrthoDB" id="7875269at2"/>
<name>A8LN72_DINSH</name>
<protein>
    <recommendedName>
        <fullName evidence="4">Chitin-binding type-2 domain-containing protein</fullName>
    </recommendedName>
</protein>
<dbReference type="Proteomes" id="UP000006833">
    <property type="component" value="Chromosome"/>
</dbReference>
<dbReference type="KEGG" id="dsh:Dshi_1843"/>
<evidence type="ECO:0000256" key="1">
    <source>
        <dbReference type="SAM" id="SignalP"/>
    </source>
</evidence>
<dbReference type="AlphaFoldDB" id="A8LN72"/>
<dbReference type="EMBL" id="CP000830">
    <property type="protein sequence ID" value="ABV93585.1"/>
    <property type="molecule type" value="Genomic_DNA"/>
</dbReference>
<dbReference type="HOGENOM" id="CLU_201241_0_0_5"/>
<keyword evidence="3" id="KW-1185">Reference proteome</keyword>
<evidence type="ECO:0000313" key="2">
    <source>
        <dbReference type="EMBL" id="ABV93585.1"/>
    </source>
</evidence>
<accession>A8LN72</accession>